<reference evidence="2 3" key="1">
    <citation type="submission" date="2024-06" db="EMBL/GenBank/DDBJ databases">
        <title>A chromosome level genome sequence of Diviner's sage (Salvia divinorum).</title>
        <authorList>
            <person name="Ford S.A."/>
            <person name="Ro D.-K."/>
            <person name="Ness R.W."/>
            <person name="Phillips M.A."/>
        </authorList>
    </citation>
    <scope>NUCLEOTIDE SEQUENCE [LARGE SCALE GENOMIC DNA]</scope>
    <source>
        <strain evidence="2">SAF-2024a</strain>
        <tissue evidence="2">Leaf</tissue>
    </source>
</reference>
<accession>A0ABD1IB06</accession>
<evidence type="ECO:0000259" key="1">
    <source>
        <dbReference type="Pfam" id="PF00076"/>
    </source>
</evidence>
<dbReference type="InterPro" id="IPR000504">
    <property type="entry name" value="RRM_dom"/>
</dbReference>
<keyword evidence="3" id="KW-1185">Reference proteome</keyword>
<dbReference type="AlphaFoldDB" id="A0ABD1IB06"/>
<comment type="caution">
    <text evidence="2">The sequence shown here is derived from an EMBL/GenBank/DDBJ whole genome shotgun (WGS) entry which is preliminary data.</text>
</comment>
<organism evidence="2 3">
    <name type="scientific">Salvia divinorum</name>
    <name type="common">Maria pastora</name>
    <name type="synonym">Diviner's sage</name>
    <dbReference type="NCBI Taxonomy" id="28513"/>
    <lineage>
        <taxon>Eukaryota</taxon>
        <taxon>Viridiplantae</taxon>
        <taxon>Streptophyta</taxon>
        <taxon>Embryophyta</taxon>
        <taxon>Tracheophyta</taxon>
        <taxon>Spermatophyta</taxon>
        <taxon>Magnoliopsida</taxon>
        <taxon>eudicotyledons</taxon>
        <taxon>Gunneridae</taxon>
        <taxon>Pentapetalae</taxon>
        <taxon>asterids</taxon>
        <taxon>lamiids</taxon>
        <taxon>Lamiales</taxon>
        <taxon>Lamiaceae</taxon>
        <taxon>Nepetoideae</taxon>
        <taxon>Mentheae</taxon>
        <taxon>Salviinae</taxon>
        <taxon>Salvia</taxon>
        <taxon>Salvia subgen. Calosphace</taxon>
    </lineage>
</organism>
<dbReference type="SUPFAM" id="SSF54928">
    <property type="entry name" value="RNA-binding domain, RBD"/>
    <property type="match status" value="1"/>
</dbReference>
<name>A0ABD1IB06_SALDI</name>
<dbReference type="InterPro" id="IPR035979">
    <property type="entry name" value="RBD_domain_sf"/>
</dbReference>
<evidence type="ECO:0000313" key="2">
    <source>
        <dbReference type="EMBL" id="KAL1565909.1"/>
    </source>
</evidence>
<dbReference type="InterPro" id="IPR012677">
    <property type="entry name" value="Nucleotide-bd_a/b_plait_sf"/>
</dbReference>
<sequence length="73" mass="8407">MRALFCGNIPYETRYSELEELFSQCGKVASVDIKKGHMPRKMSFYVGLPSTCWIFLTHKWKCSAPRPLSLPSH</sequence>
<evidence type="ECO:0000313" key="3">
    <source>
        <dbReference type="Proteomes" id="UP001567538"/>
    </source>
</evidence>
<gene>
    <name evidence="2" type="ORF">AAHA92_01583</name>
</gene>
<dbReference type="Gene3D" id="3.30.70.330">
    <property type="match status" value="1"/>
</dbReference>
<protein>
    <recommendedName>
        <fullName evidence="1">RRM domain-containing protein</fullName>
    </recommendedName>
</protein>
<dbReference type="Pfam" id="PF00076">
    <property type="entry name" value="RRM_1"/>
    <property type="match status" value="1"/>
</dbReference>
<dbReference type="Proteomes" id="UP001567538">
    <property type="component" value="Unassembled WGS sequence"/>
</dbReference>
<feature type="domain" description="RRM" evidence="1">
    <location>
        <begin position="4"/>
        <end position="36"/>
    </location>
</feature>
<dbReference type="EMBL" id="JBEAFC010000002">
    <property type="protein sequence ID" value="KAL1565909.1"/>
    <property type="molecule type" value="Genomic_DNA"/>
</dbReference>
<proteinExistence type="predicted"/>